<dbReference type="InterPro" id="IPR036286">
    <property type="entry name" value="LexA/Signal_pep-like_sf"/>
</dbReference>
<evidence type="ECO:0000256" key="5">
    <source>
        <dbReference type="ARBA" id="ARBA00023204"/>
    </source>
</evidence>
<dbReference type="GO" id="GO:0003677">
    <property type="term" value="F:DNA binding"/>
    <property type="evidence" value="ECO:0007669"/>
    <property type="project" value="InterPro"/>
</dbReference>
<dbReference type="PANTHER" id="PTHR33516">
    <property type="entry name" value="LEXA REPRESSOR"/>
    <property type="match status" value="1"/>
</dbReference>
<dbReference type="GO" id="GO:0009432">
    <property type="term" value="P:SOS response"/>
    <property type="evidence" value="ECO:0007669"/>
    <property type="project" value="UniProtKB-KW"/>
</dbReference>
<dbReference type="EMBL" id="VWSF01000019">
    <property type="protein sequence ID" value="KAA5541969.1"/>
    <property type="molecule type" value="Genomic_DNA"/>
</dbReference>
<dbReference type="InterPro" id="IPR015927">
    <property type="entry name" value="Peptidase_S24_S26A/B/C"/>
</dbReference>
<dbReference type="PRINTS" id="PR00726">
    <property type="entry name" value="LEXASERPTASE"/>
</dbReference>
<evidence type="ECO:0000256" key="3">
    <source>
        <dbReference type="ARBA" id="ARBA00022801"/>
    </source>
</evidence>
<dbReference type="SUPFAM" id="SSF51306">
    <property type="entry name" value="LexA/Signal peptidase"/>
    <property type="match status" value="1"/>
</dbReference>
<keyword evidence="2" id="KW-0227">DNA damage</keyword>
<name>A0A5M6D7Y7_9BACT</name>
<gene>
    <name evidence="9" type="primary">umuD</name>
    <name evidence="9" type="ORF">F0145_19470</name>
</gene>
<protein>
    <submittedName>
        <fullName evidence="9">Translesion error-prone DNA polymerase V autoproteolytic subunit</fullName>
        <ecNumber evidence="9">2.7.7.7</ecNumber>
    </submittedName>
</protein>
<evidence type="ECO:0000256" key="2">
    <source>
        <dbReference type="ARBA" id="ARBA00022763"/>
    </source>
</evidence>
<proteinExistence type="inferred from homology"/>
<evidence type="ECO:0000256" key="7">
    <source>
        <dbReference type="RuleBase" id="RU003991"/>
    </source>
</evidence>
<dbReference type="RefSeq" id="WP_150091093.1">
    <property type="nucleotide sequence ID" value="NZ_VWSF01000019.1"/>
</dbReference>
<evidence type="ECO:0000256" key="1">
    <source>
        <dbReference type="ARBA" id="ARBA00007484"/>
    </source>
</evidence>
<dbReference type="InterPro" id="IPR039418">
    <property type="entry name" value="LexA-like"/>
</dbReference>
<dbReference type="NCBIfam" id="NF007621">
    <property type="entry name" value="PRK10276.1"/>
    <property type="match status" value="1"/>
</dbReference>
<evidence type="ECO:0000313" key="9">
    <source>
        <dbReference type="EMBL" id="KAA5541969.1"/>
    </source>
</evidence>
<reference evidence="9 10" key="1">
    <citation type="submission" date="2019-09" db="EMBL/GenBank/DDBJ databases">
        <title>Genome sequence and assembly of Adhaeribacter sp.</title>
        <authorList>
            <person name="Chhetri G."/>
        </authorList>
    </citation>
    <scope>NUCLEOTIDE SEQUENCE [LARGE SCALE GENOMIC DNA]</scope>
    <source>
        <strain evidence="9 10">DK36</strain>
    </source>
</reference>
<evidence type="ECO:0000313" key="10">
    <source>
        <dbReference type="Proteomes" id="UP000323426"/>
    </source>
</evidence>
<evidence type="ECO:0000256" key="4">
    <source>
        <dbReference type="ARBA" id="ARBA00022813"/>
    </source>
</evidence>
<evidence type="ECO:0000256" key="6">
    <source>
        <dbReference type="ARBA" id="ARBA00023236"/>
    </source>
</evidence>
<dbReference type="Proteomes" id="UP000323426">
    <property type="component" value="Unassembled WGS sequence"/>
</dbReference>
<keyword evidence="4 7" id="KW-0068">Autocatalytic cleavage</keyword>
<dbReference type="GO" id="GO:0006355">
    <property type="term" value="P:regulation of DNA-templated transcription"/>
    <property type="evidence" value="ECO:0007669"/>
    <property type="project" value="InterPro"/>
</dbReference>
<evidence type="ECO:0000259" key="8">
    <source>
        <dbReference type="Pfam" id="PF00717"/>
    </source>
</evidence>
<dbReference type="AlphaFoldDB" id="A0A5M6D7Y7"/>
<keyword evidence="5" id="KW-0234">DNA repair</keyword>
<keyword evidence="9" id="KW-0548">Nucleotidyltransferase</keyword>
<accession>A0A5M6D7Y7</accession>
<keyword evidence="9" id="KW-0808">Transferase</keyword>
<dbReference type="PANTHER" id="PTHR33516:SF2">
    <property type="entry name" value="LEXA REPRESSOR-RELATED"/>
    <property type="match status" value="1"/>
</dbReference>
<dbReference type="InterPro" id="IPR006197">
    <property type="entry name" value="Peptidase_S24_LexA"/>
</dbReference>
<dbReference type="Gene3D" id="2.10.109.10">
    <property type="entry name" value="Umud Fragment, subunit A"/>
    <property type="match status" value="1"/>
</dbReference>
<dbReference type="EC" id="2.7.7.7" evidence="9"/>
<dbReference type="Pfam" id="PF00717">
    <property type="entry name" value="Peptidase_S24"/>
    <property type="match status" value="1"/>
</dbReference>
<keyword evidence="6" id="KW-0742">SOS response</keyword>
<keyword evidence="3 7" id="KW-0378">Hydrolase</keyword>
<keyword evidence="10" id="KW-1185">Reference proteome</keyword>
<dbReference type="CDD" id="cd06529">
    <property type="entry name" value="S24_LexA-like"/>
    <property type="match status" value="1"/>
</dbReference>
<organism evidence="9 10">
    <name type="scientific">Adhaeribacter rhizoryzae</name>
    <dbReference type="NCBI Taxonomy" id="2607907"/>
    <lineage>
        <taxon>Bacteria</taxon>
        <taxon>Pseudomonadati</taxon>
        <taxon>Bacteroidota</taxon>
        <taxon>Cytophagia</taxon>
        <taxon>Cytophagales</taxon>
        <taxon>Hymenobacteraceae</taxon>
        <taxon>Adhaeribacter</taxon>
    </lineage>
</organism>
<feature type="domain" description="Peptidase S24/S26A/S26B/S26C" evidence="8">
    <location>
        <begin position="29"/>
        <end position="144"/>
    </location>
</feature>
<dbReference type="GO" id="GO:0003887">
    <property type="term" value="F:DNA-directed DNA polymerase activity"/>
    <property type="evidence" value="ECO:0007669"/>
    <property type="project" value="UniProtKB-EC"/>
</dbReference>
<dbReference type="GO" id="GO:0006281">
    <property type="term" value="P:DNA repair"/>
    <property type="evidence" value="ECO:0007669"/>
    <property type="project" value="UniProtKB-KW"/>
</dbReference>
<comment type="similarity">
    <text evidence="1 7">Belongs to the peptidase S24 family.</text>
</comment>
<dbReference type="GO" id="GO:0016787">
    <property type="term" value="F:hydrolase activity"/>
    <property type="evidence" value="ECO:0007669"/>
    <property type="project" value="UniProtKB-KW"/>
</dbReference>
<sequence>MRIERKELVNANHVTIILSDPAAEKQFPLFVNLVRAGFPSPAEDYSEERISLTQYLNGNPTATFYVRVEGDSMEDFGLFEGDLLVIDRSLEVRSGDIILANIDNEFTVKKLEISGDGVRLVAGNKKYKSIQITTNLEMLVWGVVRGLARRFRK</sequence>
<comment type="caution">
    <text evidence="9">The sequence shown here is derived from an EMBL/GenBank/DDBJ whole genome shotgun (WGS) entry which is preliminary data.</text>
</comment>
<dbReference type="InterPro" id="IPR050077">
    <property type="entry name" value="LexA_repressor"/>
</dbReference>